<proteinExistence type="predicted"/>
<gene>
    <name evidence="1" type="ORF">HGD76_09810</name>
</gene>
<dbReference type="KEGG" id="dfs:HGD76_09810"/>
<organism evidence="1 2">
    <name type="scientific">Dolichospermum flos-aquae CCAP 1403/13F</name>
    <dbReference type="NCBI Taxonomy" id="315271"/>
    <lineage>
        <taxon>Bacteria</taxon>
        <taxon>Bacillati</taxon>
        <taxon>Cyanobacteriota</taxon>
        <taxon>Cyanophyceae</taxon>
        <taxon>Nostocales</taxon>
        <taxon>Aphanizomenonaceae</taxon>
        <taxon>Dolichospermum</taxon>
    </lineage>
</organism>
<dbReference type="EMBL" id="CP051206">
    <property type="protein sequence ID" value="QJB44422.1"/>
    <property type="molecule type" value="Genomic_DNA"/>
</dbReference>
<dbReference type="AlphaFoldDB" id="A0A6H2BXX5"/>
<evidence type="ECO:0000313" key="2">
    <source>
        <dbReference type="Proteomes" id="UP000502433"/>
    </source>
</evidence>
<evidence type="ECO:0000313" key="1">
    <source>
        <dbReference type="EMBL" id="QJB44422.1"/>
    </source>
</evidence>
<name>A0A6H2BXX5_DOLFA</name>
<dbReference type="RefSeq" id="WP_168695657.1">
    <property type="nucleotide sequence ID" value="NZ_CP051206.1"/>
</dbReference>
<accession>A0A6H2BXX5</accession>
<reference evidence="1 2" key="1">
    <citation type="submission" date="2020-04" db="EMBL/GenBank/DDBJ databases">
        <title>Genome-Wide Identification of 5-Methylcytosine Sites in Bacterial Genomes By High-Throughput Sequencing of MspJI Restriction Fragments.</title>
        <authorList>
            <person name="Wu V."/>
        </authorList>
    </citation>
    <scope>NUCLEOTIDE SEQUENCE [LARGE SCALE GENOMIC DNA]</scope>
    <source>
        <strain evidence="1 2">CCAP 1403/13f</strain>
    </source>
</reference>
<reference evidence="1 2" key="2">
    <citation type="submission" date="2020-04" db="EMBL/GenBank/DDBJ databases">
        <authorList>
            <person name="Fomenkov A."/>
            <person name="Anton B.P."/>
            <person name="Roberts R.J."/>
        </authorList>
    </citation>
    <scope>NUCLEOTIDE SEQUENCE [LARGE SCALE GENOMIC DNA]</scope>
    <source>
        <strain evidence="1 2">CCAP 1403/13f</strain>
    </source>
</reference>
<dbReference type="Proteomes" id="UP000502433">
    <property type="component" value="Chromosome"/>
</dbReference>
<protein>
    <submittedName>
        <fullName evidence="1">Uncharacterized protein</fullName>
    </submittedName>
</protein>
<sequence length="209" mass="21882">MILCTELCKYFFDSHGQDQYLYPPPIIAKTLAVSGFAASVLLAATPAHAISFNFQFQDIDGGTNGLVKGTLSGLVEGNNPGPGITATVISSPGGKGVGSGYNFSQTFNVNAFKVTSGNITFADASFINSADTFLSLGTSGNNSYYNDLTDLSTFSYADSNNTTIQFSAATSVPFESSPIALPASLAVCFGAAKLRRNHLAKKRMVSVEA</sequence>